<evidence type="ECO:0000256" key="1">
    <source>
        <dbReference type="ARBA" id="ARBA00004496"/>
    </source>
</evidence>
<feature type="binding site" evidence="17">
    <location>
        <begin position="32"/>
        <end position="39"/>
    </location>
    <ligand>
        <name>ATP</name>
        <dbReference type="ChEBI" id="CHEBI:30616"/>
    </ligand>
</feature>
<keyword evidence="13 17" id="KW-0234">DNA repair</keyword>
<dbReference type="PROSITE" id="PS00211">
    <property type="entry name" value="ABC_TRANSPORTER_1"/>
    <property type="match status" value="2"/>
</dbReference>
<dbReference type="InterPro" id="IPR017871">
    <property type="entry name" value="ABC_transporter-like_CS"/>
</dbReference>
<evidence type="ECO:0000256" key="17">
    <source>
        <dbReference type="HAMAP-Rule" id="MF_00205"/>
    </source>
</evidence>
<evidence type="ECO:0000256" key="6">
    <source>
        <dbReference type="ARBA" id="ARBA00022763"/>
    </source>
</evidence>
<comment type="caution">
    <text evidence="19">The sequence shown here is derived from an EMBL/GenBank/DDBJ whole genome shotgun (WGS) entry which is preliminary data.</text>
</comment>
<keyword evidence="6 17" id="KW-0227">DNA damage</keyword>
<accession>A0ABN2G7K9</accession>
<keyword evidence="9 17" id="KW-0862">Zinc</keyword>
<evidence type="ECO:0000313" key="19">
    <source>
        <dbReference type="EMBL" id="GAA1666672.1"/>
    </source>
</evidence>
<dbReference type="Pfam" id="PF17760">
    <property type="entry name" value="UvrA_inter"/>
    <property type="match status" value="1"/>
</dbReference>
<dbReference type="HAMAP" id="MF_00205">
    <property type="entry name" value="UvrA"/>
    <property type="match status" value="1"/>
</dbReference>
<dbReference type="InterPro" id="IPR041552">
    <property type="entry name" value="UvrA_DNA-bd"/>
</dbReference>
<dbReference type="PANTHER" id="PTHR43152">
    <property type="entry name" value="UVRABC SYSTEM PROTEIN A"/>
    <property type="match status" value="1"/>
</dbReference>
<dbReference type="Pfam" id="PF17755">
    <property type="entry name" value="UvrA_DNA-bind"/>
    <property type="match status" value="1"/>
</dbReference>
<proteinExistence type="inferred from homology"/>
<comment type="function">
    <text evidence="17">The UvrABC repair system catalyzes the recognition and processing of DNA lesions. UvrA is an ATPase and a DNA-binding protein. A damage recognition complex composed of 2 UvrA and 2 UvrB subunits scans DNA for abnormalities. When the presence of a lesion has been verified by UvrB, the UvrA molecules dissociate.</text>
</comment>
<dbReference type="EMBL" id="BAAAMU010000076">
    <property type="protein sequence ID" value="GAA1666672.1"/>
    <property type="molecule type" value="Genomic_DNA"/>
</dbReference>
<dbReference type="Gene3D" id="3.40.50.300">
    <property type="entry name" value="P-loop containing nucleotide triphosphate hydrolases"/>
    <property type="match status" value="3"/>
</dbReference>
<keyword evidence="12 17" id="KW-0238">DNA-binding</keyword>
<protein>
    <recommendedName>
        <fullName evidence="15 17">UvrABC system protein A</fullName>
        <shortName evidence="17">UvrA protein</shortName>
    </recommendedName>
    <alternativeName>
        <fullName evidence="16 17">Excinuclease ABC subunit A</fullName>
    </alternativeName>
</protein>
<dbReference type="NCBIfam" id="TIGR00630">
    <property type="entry name" value="uvra"/>
    <property type="match status" value="1"/>
</dbReference>
<evidence type="ECO:0000256" key="11">
    <source>
        <dbReference type="ARBA" id="ARBA00022881"/>
    </source>
</evidence>
<reference evidence="19 20" key="1">
    <citation type="journal article" date="2019" name="Int. J. Syst. Evol. Microbiol.">
        <title>The Global Catalogue of Microorganisms (GCM) 10K type strain sequencing project: providing services to taxonomists for standard genome sequencing and annotation.</title>
        <authorList>
            <consortium name="The Broad Institute Genomics Platform"/>
            <consortium name="The Broad Institute Genome Sequencing Center for Infectious Disease"/>
            <person name="Wu L."/>
            <person name="Ma J."/>
        </authorList>
    </citation>
    <scope>NUCLEOTIDE SEQUENCE [LARGE SCALE GENOMIC DNA]</scope>
    <source>
        <strain evidence="19 20">JCM 13929</strain>
    </source>
</reference>
<gene>
    <name evidence="17 19" type="primary">uvrA</name>
    <name evidence="19" type="ORF">GCM10009733_075310</name>
</gene>
<keyword evidence="5 17" id="KW-0547">Nucleotide-binding</keyword>
<evidence type="ECO:0000256" key="13">
    <source>
        <dbReference type="ARBA" id="ARBA00023204"/>
    </source>
</evidence>
<dbReference type="Gene3D" id="1.20.1580.10">
    <property type="entry name" value="ABC transporter ATPase like domain"/>
    <property type="match status" value="3"/>
</dbReference>
<keyword evidence="11 17" id="KW-0267">Excision nuclease</keyword>
<evidence type="ECO:0000256" key="7">
    <source>
        <dbReference type="ARBA" id="ARBA00022769"/>
    </source>
</evidence>
<comment type="similarity">
    <text evidence="14 17">Belongs to the ABC transporter superfamily. UvrA family.</text>
</comment>
<comment type="caution">
    <text evidence="17">Lacks conserved residue(s) required for the propagation of feature annotation.</text>
</comment>
<dbReference type="PANTHER" id="PTHR43152:SF3">
    <property type="entry name" value="UVRABC SYSTEM PROTEIN A"/>
    <property type="match status" value="1"/>
</dbReference>
<dbReference type="InterPro" id="IPR003439">
    <property type="entry name" value="ABC_transporter-like_ATP-bd"/>
</dbReference>
<evidence type="ECO:0000256" key="4">
    <source>
        <dbReference type="ARBA" id="ARBA00022737"/>
    </source>
</evidence>
<dbReference type="Gene3D" id="1.10.8.280">
    <property type="entry name" value="ABC transporter ATPase domain-like"/>
    <property type="match status" value="1"/>
</dbReference>
<keyword evidence="17" id="KW-0742">SOS response</keyword>
<keyword evidence="2 17" id="KW-0963">Cytoplasm</keyword>
<dbReference type="PROSITE" id="PS50893">
    <property type="entry name" value="ABC_TRANSPORTER_2"/>
    <property type="match status" value="1"/>
</dbReference>
<sequence>MADRLIVRGAREHNLKDVSLDLPRDSLIVFTGLSGSGKSSLAFDTIFAEGQRRYVESLSAYARQFLGQMDKPDVDFIEGLSPAVSIDQKATSKNPRSTVGTITEVYDYLRLLWARIGKPHCPVCARPIARQTPQQIVDRVMDLEEGTRFQVLAPVIRGRKGEYAELFRELQTKGFARARVDGTVVRLEEPPTLKKYEKHDIEVIVDRLSVKDSARRRLTDSVETALQLSGGTITLEFVDLPEDDPNRERFYSEHLYCPYDDLSFEEMEPRSFSFNSPFGACPECTGLGTKMEVDPDLVVPDPERELGDGAIHPWSGGHTSEYFSRLIEALGHTVGFTLETPWEKLPKKAQKSLLYGHDEQVHVRYSNRYGRQRSYYTTFDGVIPWVQRRHAEAESDSARERFEGYMREIPCPACKGARLKPVTLAVTVAGKSIAEVAAMSIGECAKFLAALKLSDRDMHIAERVVKEINARMGFLLDVGLDYLTMDRAAATLAGGEAQRIRLATQIGSGLVGVLYVLDEPSIGLHQRDNMRLLDTLVRLRDMGNTLIVVEHDEDTIAAADWVVDIGPGAGEHGGQVVVSGTVQDLLSSEESMTGAYLSGRRSIPIPAKRRKRDKKRQITVKGAREHNLKGVDIEFPLGMFTAVTGVSGSGKSTLVNDILYNALAKELNGARTVPGRHSRINGMDQVDKVVHVDQSPIGRTPRSNPATYTGVFDHVRKLFAATAEAKVRGYQPGRFSFNVKGGRCEACAGDGTIKIEMNFLPDVYVPCEVCHGARYNRETLEVHYKGKTIAEVLDMPIEEALGFFDAIPAIKRHLQTLNDVGLGYVRLGQPATTLSGGEAQRVKLASELQRRQTGRTIYVLDEPTTGLHFEDIRRLLGVLGRLVDGGNTVIVIEHNLDVIKTADWIIDMGPEGGSRGGTLVASGTPEEVALVDESHTGRFLRKILSF</sequence>
<evidence type="ECO:0000256" key="9">
    <source>
        <dbReference type="ARBA" id="ARBA00022833"/>
    </source>
</evidence>
<keyword evidence="8 17" id="KW-0863">Zinc-finger</keyword>
<evidence type="ECO:0000256" key="5">
    <source>
        <dbReference type="ARBA" id="ARBA00022741"/>
    </source>
</evidence>
<dbReference type="InterPro" id="IPR004602">
    <property type="entry name" value="UvrA"/>
</dbReference>
<comment type="subcellular location">
    <subcellularLocation>
        <location evidence="1 17">Cytoplasm</location>
    </subcellularLocation>
</comment>
<keyword evidence="7 17" id="KW-0228">DNA excision</keyword>
<evidence type="ECO:0000256" key="15">
    <source>
        <dbReference type="ARBA" id="ARBA00039316"/>
    </source>
</evidence>
<dbReference type="CDD" id="cd03271">
    <property type="entry name" value="ABC_UvrA_II"/>
    <property type="match status" value="1"/>
</dbReference>
<keyword evidence="4 17" id="KW-0677">Repeat</keyword>
<evidence type="ECO:0000256" key="3">
    <source>
        <dbReference type="ARBA" id="ARBA00022723"/>
    </source>
</evidence>
<dbReference type="RefSeq" id="WP_346111462.1">
    <property type="nucleotide sequence ID" value="NZ_BAAAMU010000076.1"/>
</dbReference>
<keyword evidence="3 17" id="KW-0479">Metal-binding</keyword>
<dbReference type="SUPFAM" id="SSF52540">
    <property type="entry name" value="P-loop containing nucleoside triphosphate hydrolases"/>
    <property type="match status" value="2"/>
</dbReference>
<evidence type="ECO:0000256" key="10">
    <source>
        <dbReference type="ARBA" id="ARBA00022840"/>
    </source>
</evidence>
<dbReference type="NCBIfam" id="NF001503">
    <property type="entry name" value="PRK00349.1"/>
    <property type="match status" value="1"/>
</dbReference>
<evidence type="ECO:0000256" key="16">
    <source>
        <dbReference type="ARBA" id="ARBA00042156"/>
    </source>
</evidence>
<keyword evidence="20" id="KW-1185">Reference proteome</keyword>
<evidence type="ECO:0000256" key="14">
    <source>
        <dbReference type="ARBA" id="ARBA00038000"/>
    </source>
</evidence>
<evidence type="ECO:0000256" key="12">
    <source>
        <dbReference type="ARBA" id="ARBA00023125"/>
    </source>
</evidence>
<evidence type="ECO:0000259" key="18">
    <source>
        <dbReference type="PROSITE" id="PS50893"/>
    </source>
</evidence>
<dbReference type="InterPro" id="IPR027417">
    <property type="entry name" value="P-loop_NTPase"/>
</dbReference>
<feature type="domain" description="ABC transporter" evidence="18">
    <location>
        <begin position="613"/>
        <end position="941"/>
    </location>
</feature>
<feature type="zinc finger region" description="C4-type" evidence="17">
    <location>
        <begin position="744"/>
        <end position="770"/>
    </location>
</feature>
<feature type="binding site" evidence="17">
    <location>
        <begin position="645"/>
        <end position="652"/>
    </location>
    <ligand>
        <name>ATP</name>
        <dbReference type="ChEBI" id="CHEBI:30616"/>
    </ligand>
</feature>
<evidence type="ECO:0000256" key="8">
    <source>
        <dbReference type="ARBA" id="ARBA00022771"/>
    </source>
</evidence>
<dbReference type="Gene3D" id="3.30.190.20">
    <property type="match status" value="1"/>
</dbReference>
<comment type="subunit">
    <text evidence="17">Forms a heterotetramer with UvrB during the search for lesions.</text>
</comment>
<evidence type="ECO:0000313" key="20">
    <source>
        <dbReference type="Proteomes" id="UP001500064"/>
    </source>
</evidence>
<keyword evidence="10 17" id="KW-0067">ATP-binding</keyword>
<dbReference type="CDD" id="cd03270">
    <property type="entry name" value="ABC_UvrA_I"/>
    <property type="match status" value="1"/>
</dbReference>
<dbReference type="InterPro" id="IPR041102">
    <property type="entry name" value="UvrA_inter"/>
</dbReference>
<organism evidence="19 20">
    <name type="scientific">Nonomuraea maheshkhaliensis</name>
    <dbReference type="NCBI Taxonomy" id="419590"/>
    <lineage>
        <taxon>Bacteria</taxon>
        <taxon>Bacillati</taxon>
        <taxon>Actinomycetota</taxon>
        <taxon>Actinomycetes</taxon>
        <taxon>Streptosporangiales</taxon>
        <taxon>Streptosporangiaceae</taxon>
        <taxon>Nonomuraea</taxon>
    </lineage>
</organism>
<name>A0ABN2G7K9_9ACTN</name>
<dbReference type="Proteomes" id="UP001500064">
    <property type="component" value="Unassembled WGS sequence"/>
</dbReference>
<evidence type="ECO:0000256" key="2">
    <source>
        <dbReference type="ARBA" id="ARBA00022490"/>
    </source>
</evidence>